<dbReference type="InterPro" id="IPR001611">
    <property type="entry name" value="Leu-rich_rpt"/>
</dbReference>
<dbReference type="SUPFAM" id="SSF52047">
    <property type="entry name" value="RNI-like"/>
    <property type="match status" value="1"/>
</dbReference>
<accession>A0A814KVS5</accession>
<evidence type="ECO:0000313" key="9">
    <source>
        <dbReference type="Proteomes" id="UP000663864"/>
    </source>
</evidence>
<evidence type="ECO:0000256" key="4">
    <source>
        <dbReference type="ARBA" id="ARBA00022833"/>
    </source>
</evidence>
<dbReference type="Pfam" id="PF13516">
    <property type="entry name" value="LRR_6"/>
    <property type="match status" value="4"/>
</dbReference>
<evidence type="ECO:0000259" key="7">
    <source>
        <dbReference type="PROSITE" id="PS50089"/>
    </source>
</evidence>
<gene>
    <name evidence="8" type="ORF">ZHD862_LOCUS15393</name>
</gene>
<dbReference type="Gene3D" id="3.30.40.10">
    <property type="entry name" value="Zinc/RING finger domain, C3HC4 (zinc finger)"/>
    <property type="match status" value="2"/>
</dbReference>
<feature type="domain" description="RING-type" evidence="7">
    <location>
        <begin position="28"/>
        <end position="69"/>
    </location>
</feature>
<dbReference type="Pfam" id="PF00097">
    <property type="entry name" value="zf-C3HC4"/>
    <property type="match status" value="1"/>
</dbReference>
<dbReference type="PANTHER" id="PTHR24111:SF0">
    <property type="entry name" value="LEUCINE-RICH REPEAT-CONTAINING PROTEIN"/>
    <property type="match status" value="1"/>
</dbReference>
<dbReference type="PANTHER" id="PTHR24111">
    <property type="entry name" value="LEUCINE-RICH REPEAT-CONTAINING PROTEIN 34"/>
    <property type="match status" value="1"/>
</dbReference>
<evidence type="ECO:0000256" key="6">
    <source>
        <dbReference type="SAM" id="Coils"/>
    </source>
</evidence>
<evidence type="ECO:0000256" key="2">
    <source>
        <dbReference type="ARBA" id="ARBA00022737"/>
    </source>
</evidence>
<evidence type="ECO:0000256" key="3">
    <source>
        <dbReference type="ARBA" id="ARBA00022771"/>
    </source>
</evidence>
<dbReference type="SUPFAM" id="SSF57850">
    <property type="entry name" value="RING/U-box"/>
    <property type="match status" value="1"/>
</dbReference>
<organism evidence="8 9">
    <name type="scientific">Rotaria sordida</name>
    <dbReference type="NCBI Taxonomy" id="392033"/>
    <lineage>
        <taxon>Eukaryota</taxon>
        <taxon>Metazoa</taxon>
        <taxon>Spiralia</taxon>
        <taxon>Gnathifera</taxon>
        <taxon>Rotifera</taxon>
        <taxon>Eurotatoria</taxon>
        <taxon>Bdelloidea</taxon>
        <taxon>Philodinida</taxon>
        <taxon>Philodinidae</taxon>
        <taxon>Rotaria</taxon>
    </lineage>
</organism>
<name>A0A814KVS5_9BILA</name>
<dbReference type="Proteomes" id="UP000663864">
    <property type="component" value="Unassembled WGS sequence"/>
</dbReference>
<keyword evidence="3 5" id="KW-0863">Zinc-finger</keyword>
<sequence>MLKKMTTIAASNSYEYMDKASIDKDLCCDYCNNPLIDPVSTPCKHTFCRICIEDKLKKTGGKCGKPKCKNQSITLNNLTPVTERIVLNMLDRLLVKCTICNTINIPRGSFEKHITNFCPKITVNCTAVDLKCPWIGPNEQLKEHISVCIYEQIRPILKENIQNNHQLKEQIQQMSEQCSKNHLSYIKELQETNQRLNTNIEQLNEVLNHEKTKLKDLQIEFQQLKELILQDKTQIHELQTEMQCDKKEIIRVNERCDKQEIQINQLIDKINAKGGIFAYQNPQLEQNISKYQLHTTIDLSKQQLLDLDMETIIKRALIEKECTKLDLGSNSITSKGASVLADALKYNTTLEELDFHNNRISDLGVYSLAKVLSASDSILKALGLGSNGITDNGAEYLAEMLKINRTITWLALAGNQIGDYGVKLLANTLAYQNTSLLVLSLHVNKSISDVSVDIIINMLQHNKSLKKLWIQDCNMSEDGKLKLRDAAKIKQVKF</sequence>
<dbReference type="InterPro" id="IPR001841">
    <property type="entry name" value="Znf_RING"/>
</dbReference>
<dbReference type="PROSITE" id="PS00518">
    <property type="entry name" value="ZF_RING_1"/>
    <property type="match status" value="1"/>
</dbReference>
<reference evidence="8" key="1">
    <citation type="submission" date="2021-02" db="EMBL/GenBank/DDBJ databases">
        <authorList>
            <person name="Nowell W R."/>
        </authorList>
    </citation>
    <scope>NUCLEOTIDE SEQUENCE</scope>
</reference>
<dbReference type="PROSITE" id="PS51450">
    <property type="entry name" value="LRR"/>
    <property type="match status" value="1"/>
</dbReference>
<evidence type="ECO:0000256" key="1">
    <source>
        <dbReference type="ARBA" id="ARBA00022723"/>
    </source>
</evidence>
<dbReference type="AlphaFoldDB" id="A0A814KVS5"/>
<protein>
    <recommendedName>
        <fullName evidence="7">RING-type domain-containing protein</fullName>
    </recommendedName>
</protein>
<dbReference type="SMART" id="SM00368">
    <property type="entry name" value="LRR_RI"/>
    <property type="match status" value="6"/>
</dbReference>
<comment type="caution">
    <text evidence="8">The sequence shown here is derived from an EMBL/GenBank/DDBJ whole genome shotgun (WGS) entry which is preliminary data.</text>
</comment>
<feature type="coiled-coil region" evidence="6">
    <location>
        <begin position="157"/>
        <end position="269"/>
    </location>
</feature>
<keyword evidence="2" id="KW-0677">Repeat</keyword>
<keyword evidence="4" id="KW-0862">Zinc</keyword>
<dbReference type="EMBL" id="CAJNOT010000695">
    <property type="protein sequence ID" value="CAF1057599.1"/>
    <property type="molecule type" value="Genomic_DNA"/>
</dbReference>
<dbReference type="InterPro" id="IPR032675">
    <property type="entry name" value="LRR_dom_sf"/>
</dbReference>
<evidence type="ECO:0000256" key="5">
    <source>
        <dbReference type="PROSITE-ProRule" id="PRU00175"/>
    </source>
</evidence>
<dbReference type="InterPro" id="IPR018957">
    <property type="entry name" value="Znf_C3HC4_RING-type"/>
</dbReference>
<keyword evidence="1" id="KW-0479">Metal-binding</keyword>
<keyword evidence="6" id="KW-0175">Coiled coil</keyword>
<proteinExistence type="predicted"/>
<evidence type="ECO:0000313" key="8">
    <source>
        <dbReference type="EMBL" id="CAF1057599.1"/>
    </source>
</evidence>
<dbReference type="InterPro" id="IPR013083">
    <property type="entry name" value="Znf_RING/FYVE/PHD"/>
</dbReference>
<dbReference type="InterPro" id="IPR017907">
    <property type="entry name" value="Znf_RING_CS"/>
</dbReference>
<dbReference type="Gene3D" id="3.80.10.10">
    <property type="entry name" value="Ribonuclease Inhibitor"/>
    <property type="match status" value="1"/>
</dbReference>
<dbReference type="GO" id="GO:0008270">
    <property type="term" value="F:zinc ion binding"/>
    <property type="evidence" value="ECO:0007669"/>
    <property type="project" value="UniProtKB-KW"/>
</dbReference>
<dbReference type="PROSITE" id="PS50089">
    <property type="entry name" value="ZF_RING_2"/>
    <property type="match status" value="1"/>
</dbReference>
<dbReference type="InterPro" id="IPR052201">
    <property type="entry name" value="LRR-containing_regulator"/>
</dbReference>